<dbReference type="InterPro" id="IPR027417">
    <property type="entry name" value="P-loop_NTPase"/>
</dbReference>
<evidence type="ECO:0000313" key="1">
    <source>
        <dbReference type="EMBL" id="CCK68975.1"/>
    </source>
</evidence>
<reference evidence="2" key="2">
    <citation type="submission" date="2012-08" db="EMBL/GenBank/DDBJ databases">
        <title>Genome sequence of Kazachstania naganishii.</title>
        <authorList>
            <person name="Gordon J.L."/>
            <person name="Armisen D."/>
            <person name="Proux-Wera E."/>
            <person name="OhEigeartaigh S.S."/>
            <person name="Byrne K.P."/>
            <person name="Wolfe K.H."/>
        </authorList>
    </citation>
    <scope>NUCLEOTIDE SEQUENCE [LARGE SCALE GENOMIC DNA]</scope>
    <source>
        <strain evidence="2">ATCC MYA-139 / BCRC 22969 / CBS 8797 / CCRC 22969 / KCTC 17520 / NBRC 10181 / NCYC 3082</strain>
    </source>
</reference>
<dbReference type="KEGG" id="kng:KNAG_0B05420"/>
<dbReference type="GeneID" id="34524625"/>
<proteinExistence type="predicted"/>
<keyword evidence="2" id="KW-1185">Reference proteome</keyword>
<organism evidence="1 2">
    <name type="scientific">Huiozyma naganishii (strain ATCC MYA-139 / BCRC 22969 / CBS 8797 / KCTC 17520 / NBRC 10181 / NCYC 3082 / Yp74L-3)</name>
    <name type="common">Yeast</name>
    <name type="synonym">Kazachstania naganishii</name>
    <dbReference type="NCBI Taxonomy" id="1071383"/>
    <lineage>
        <taxon>Eukaryota</taxon>
        <taxon>Fungi</taxon>
        <taxon>Dikarya</taxon>
        <taxon>Ascomycota</taxon>
        <taxon>Saccharomycotina</taxon>
        <taxon>Saccharomycetes</taxon>
        <taxon>Saccharomycetales</taxon>
        <taxon>Saccharomycetaceae</taxon>
        <taxon>Huiozyma</taxon>
    </lineage>
</organism>
<dbReference type="GO" id="GO:0016887">
    <property type="term" value="F:ATP hydrolysis activity"/>
    <property type="evidence" value="ECO:0007669"/>
    <property type="project" value="EnsemblFungi"/>
</dbReference>
<dbReference type="EMBL" id="HE978315">
    <property type="protein sequence ID" value="CCK68975.1"/>
    <property type="molecule type" value="Genomic_DNA"/>
</dbReference>
<name>J7R2F1_HUIN7</name>
<evidence type="ECO:0008006" key="3">
    <source>
        <dbReference type="Google" id="ProtNLM"/>
    </source>
</evidence>
<dbReference type="Proteomes" id="UP000006310">
    <property type="component" value="Chromosome 2"/>
</dbReference>
<sequence>MSEQNTAQVLADEVLDFFDKRIGQNYRMIVLLVGAPGSGKSSIACSLKDEINRRYKKHRAETGGGTDVDRSVFDVEGMLGHVKEIPPSLKEEMEKNDGIIPRFVEDCMFKPVKLTSAILPDSTTTQIIGRGGVLNSITIERDQKTKTTDRNIAEVIPMDGFHLSRRCLDEFKDPVRAHKRRGSPPTFDSNNFLQLAKLIGAASPAISGKYRGGQLFKEIERTFDNTLPSIYVPGFDHSLKDPTPKSYCLDSSVRIAILEGLYLLYDRENWKEIYPTLEDRGAVLVYKIDIEDEVIRDRVAKRHLHSKLVKTLEEGRRKFDENDLLNAHIVNDHMILVPDIRVIRND</sequence>
<accession>J7R2F1</accession>
<dbReference type="HOGENOM" id="CLU_067202_1_0_1"/>
<dbReference type="PANTHER" id="PTHR10285">
    <property type="entry name" value="URIDINE KINASE"/>
    <property type="match status" value="1"/>
</dbReference>
<dbReference type="SUPFAM" id="SSF52540">
    <property type="entry name" value="P-loop containing nucleoside triphosphate hydrolases"/>
    <property type="match status" value="1"/>
</dbReference>
<dbReference type="AlphaFoldDB" id="J7R2F1"/>
<dbReference type="OrthoDB" id="6362633at2759"/>
<gene>
    <name evidence="1" type="primary">KNAG0B05420</name>
    <name evidence="1" type="ordered locus">KNAG_0B05420</name>
</gene>
<dbReference type="eggNOG" id="KOG2702">
    <property type="taxonomic scope" value="Eukaryota"/>
</dbReference>
<dbReference type="OMA" id="LYDQENW"/>
<dbReference type="STRING" id="1071383.J7R2F1"/>
<dbReference type="RefSeq" id="XP_022463221.1">
    <property type="nucleotide sequence ID" value="XM_022606535.1"/>
</dbReference>
<protein>
    <recommendedName>
        <fullName evidence="3">Phosphoribulokinase/uridine kinase domain-containing protein</fullName>
    </recommendedName>
</protein>
<evidence type="ECO:0000313" key="2">
    <source>
        <dbReference type="Proteomes" id="UP000006310"/>
    </source>
</evidence>
<dbReference type="Gene3D" id="3.40.50.300">
    <property type="entry name" value="P-loop containing nucleotide triphosphate hydrolases"/>
    <property type="match status" value="1"/>
</dbReference>
<reference evidence="1 2" key="1">
    <citation type="journal article" date="2011" name="Proc. Natl. Acad. Sci. U.S.A.">
        <title>Evolutionary erosion of yeast sex chromosomes by mating-type switching accidents.</title>
        <authorList>
            <person name="Gordon J.L."/>
            <person name="Armisen D."/>
            <person name="Proux-Wera E."/>
            <person name="Oheigeartaigh S.S."/>
            <person name="Byrne K.P."/>
            <person name="Wolfe K.H."/>
        </authorList>
    </citation>
    <scope>NUCLEOTIDE SEQUENCE [LARGE SCALE GENOMIC DNA]</scope>
    <source>
        <strain evidence="2">ATCC MYA-139 / BCRC 22969 / CBS 8797 / CCRC 22969 / KCTC 17520 / NBRC 10181 / NCYC 3082</strain>
    </source>
</reference>